<keyword evidence="7" id="KW-0626">Porin</keyword>
<dbReference type="Pfam" id="PF02264">
    <property type="entry name" value="LamB"/>
    <property type="match status" value="1"/>
</dbReference>
<keyword evidence="11" id="KW-1185">Reference proteome</keyword>
<dbReference type="SUPFAM" id="SSF56935">
    <property type="entry name" value="Porins"/>
    <property type="match status" value="1"/>
</dbReference>
<evidence type="ECO:0000256" key="2">
    <source>
        <dbReference type="ARBA" id="ARBA00007055"/>
    </source>
</evidence>
<keyword evidence="6" id="KW-0406">Ion transport</keyword>
<protein>
    <submittedName>
        <fullName evidence="10">Maltoporin</fullName>
    </submittedName>
</protein>
<dbReference type="GO" id="GO:0006811">
    <property type="term" value="P:monoatomic ion transport"/>
    <property type="evidence" value="ECO:0007669"/>
    <property type="project" value="UniProtKB-KW"/>
</dbReference>
<sequence length="467" mass="51357">MLPPFLSPRLLPPSCAAPGRQLRRDRFGINKKNKDLVMKHTAHPLFVLKPACLLAALLVGGPALAVDFHGYLRSGVGATAGGGDQACFQAAGAPAKYRLGNECETYAEIGLGQEVWSEGNRSFYVDSMIAYRSDQGNDWEATGTDTNGGENNPFDEAGTTSIRQFNVVGKNLIPSLPGAAIWAGKRYYKRHDVHINDYYYWDVSGPGAGIEDIDLGFAKASVAWIRNTDGDWVYQGSGTGTNLANDTLDFRLAEIDVNPGGKLEIGYDYGKANLTDEQERDPGYQDQKGHLVTLEHTQSNWFGGYNKLALQYGTDGIIGSSGRNSTGNSDGKMFRLVNQGVVGLTDNIEMMYVQIYEDRDFDNDSGQTWASFGVRPVYKWSDVMSTALEFGYDRVDPQADGERTRDLKKLTLAQQWSAGNSFWARPQIRVFATYAQWDGGRYQAASESIDAGDDDGITFGIQAEAWW</sequence>
<evidence type="ECO:0000256" key="7">
    <source>
        <dbReference type="ARBA" id="ARBA00023114"/>
    </source>
</evidence>
<dbReference type="GO" id="GO:0015288">
    <property type="term" value="F:porin activity"/>
    <property type="evidence" value="ECO:0007669"/>
    <property type="project" value="UniProtKB-KW"/>
</dbReference>
<comment type="similarity">
    <text evidence="2">Belongs to the porin LamB (TC 1.B.3) family.</text>
</comment>
<dbReference type="PANTHER" id="PTHR38762">
    <property type="entry name" value="CRYPTIC OUTER MEMBRANE PORIN BGLH-RELATED"/>
    <property type="match status" value="1"/>
</dbReference>
<evidence type="ECO:0000256" key="4">
    <source>
        <dbReference type="ARBA" id="ARBA00022452"/>
    </source>
</evidence>
<dbReference type="GO" id="GO:0015774">
    <property type="term" value="P:polysaccharide transport"/>
    <property type="evidence" value="ECO:0007669"/>
    <property type="project" value="TreeGrafter"/>
</dbReference>
<dbReference type="Proteomes" id="UP000000233">
    <property type="component" value="Chromosome"/>
</dbReference>
<dbReference type="EMBL" id="CP000304">
    <property type="protein sequence ID" value="ABP81118.1"/>
    <property type="molecule type" value="Genomic_DNA"/>
</dbReference>
<keyword evidence="3" id="KW-0813">Transport</keyword>
<dbReference type="InterPro" id="IPR003192">
    <property type="entry name" value="Porin_LamB"/>
</dbReference>
<evidence type="ECO:0000256" key="8">
    <source>
        <dbReference type="ARBA" id="ARBA00023136"/>
    </source>
</evidence>
<proteinExistence type="inferred from homology"/>
<keyword evidence="8" id="KW-0472">Membrane</keyword>
<evidence type="ECO:0000256" key="3">
    <source>
        <dbReference type="ARBA" id="ARBA00022448"/>
    </source>
</evidence>
<gene>
    <name evidence="10" type="ordered locus">PST_3490</name>
</gene>
<dbReference type="AlphaFoldDB" id="A4VQ67"/>
<dbReference type="HOGENOM" id="CLU_032473_4_1_6"/>
<keyword evidence="4" id="KW-1134">Transmembrane beta strand</keyword>
<comment type="subcellular location">
    <subcellularLocation>
        <location evidence="1">Cell outer membrane</location>
        <topology evidence="1">Multi-pass membrane protein</topology>
    </subcellularLocation>
</comment>
<evidence type="ECO:0000313" key="11">
    <source>
        <dbReference type="Proteomes" id="UP000000233"/>
    </source>
</evidence>
<organism evidence="10 11">
    <name type="scientific">Stutzerimonas stutzeri (strain A1501)</name>
    <name type="common">Pseudomonas stutzeri</name>
    <dbReference type="NCBI Taxonomy" id="379731"/>
    <lineage>
        <taxon>Bacteria</taxon>
        <taxon>Pseudomonadati</taxon>
        <taxon>Pseudomonadota</taxon>
        <taxon>Gammaproteobacteria</taxon>
        <taxon>Pseudomonadales</taxon>
        <taxon>Pseudomonadaceae</taxon>
        <taxon>Stutzerimonas</taxon>
    </lineage>
</organism>
<dbReference type="GO" id="GO:0015144">
    <property type="term" value="F:carbohydrate transmembrane transporter activity"/>
    <property type="evidence" value="ECO:0007669"/>
    <property type="project" value="TreeGrafter"/>
</dbReference>
<evidence type="ECO:0000313" key="10">
    <source>
        <dbReference type="EMBL" id="ABP81118.1"/>
    </source>
</evidence>
<dbReference type="GO" id="GO:0046930">
    <property type="term" value="C:pore complex"/>
    <property type="evidence" value="ECO:0007669"/>
    <property type="project" value="UniProtKB-KW"/>
</dbReference>
<dbReference type="GO" id="GO:0009279">
    <property type="term" value="C:cell outer membrane"/>
    <property type="evidence" value="ECO:0007669"/>
    <property type="project" value="UniProtKB-SubCell"/>
</dbReference>
<accession>A4VQ67</accession>
<dbReference type="KEGG" id="psa:PST_3490"/>
<dbReference type="Gene3D" id="2.40.170.10">
    <property type="entry name" value="Porin, LamB type"/>
    <property type="match status" value="1"/>
</dbReference>
<keyword evidence="9" id="KW-0998">Cell outer membrane</keyword>
<dbReference type="CDD" id="cd01346">
    <property type="entry name" value="Maltoporin-like"/>
    <property type="match status" value="1"/>
</dbReference>
<dbReference type="NCBIfam" id="NF006860">
    <property type="entry name" value="PRK09360.1"/>
    <property type="match status" value="1"/>
</dbReference>
<evidence type="ECO:0000256" key="5">
    <source>
        <dbReference type="ARBA" id="ARBA00022692"/>
    </source>
</evidence>
<dbReference type="PANTHER" id="PTHR38762:SF1">
    <property type="entry name" value="CRYPTIC OUTER MEMBRANE PORIN BGLH-RELATED"/>
    <property type="match status" value="1"/>
</dbReference>
<reference evidence="10 11" key="1">
    <citation type="journal article" date="2008" name="Proc. Natl. Acad. Sci. U.S.A.">
        <title>Nitrogen fixation island and rhizosphere competence traits in the genome of root-associated Pseudomonas stutzeri A1501.</title>
        <authorList>
            <person name="Yan Y."/>
            <person name="Yang J."/>
            <person name="Dou Y."/>
            <person name="Chen M."/>
            <person name="Ping S."/>
            <person name="Peng J."/>
            <person name="Lu W."/>
            <person name="Zhang W."/>
            <person name="Yao Z."/>
            <person name="Li H."/>
            <person name="Liu W."/>
            <person name="He S."/>
            <person name="Geng L."/>
            <person name="Zhang X."/>
            <person name="Yang F."/>
            <person name="Yu H."/>
            <person name="Zhan Y."/>
            <person name="Li D."/>
            <person name="Lin Z."/>
            <person name="Wang Y."/>
            <person name="Elmerich C."/>
            <person name="Lin M."/>
            <person name="Jin Q."/>
        </authorList>
    </citation>
    <scope>NUCLEOTIDE SEQUENCE [LARGE SCALE GENOMIC DNA]</scope>
    <source>
        <strain evidence="10 11">A1501</strain>
    </source>
</reference>
<keyword evidence="5" id="KW-0812">Transmembrane</keyword>
<evidence type="ECO:0000256" key="1">
    <source>
        <dbReference type="ARBA" id="ARBA00004571"/>
    </source>
</evidence>
<dbReference type="InterPro" id="IPR050286">
    <property type="entry name" value="G_neg_Bact_CarbUptk_Porin"/>
</dbReference>
<dbReference type="InterPro" id="IPR036998">
    <property type="entry name" value="Porin_LamB_sf"/>
</dbReference>
<name>A4VQ67_STUS1</name>
<evidence type="ECO:0000256" key="6">
    <source>
        <dbReference type="ARBA" id="ARBA00023065"/>
    </source>
</evidence>
<dbReference type="eggNOG" id="COG4580">
    <property type="taxonomic scope" value="Bacteria"/>
</dbReference>
<evidence type="ECO:0000256" key="9">
    <source>
        <dbReference type="ARBA" id="ARBA00023237"/>
    </source>
</evidence>